<dbReference type="InterPro" id="IPR045595">
    <property type="entry name" value="SufBD_N"/>
</dbReference>
<dbReference type="InterPro" id="IPR055346">
    <property type="entry name" value="Fe-S_cluster_assembly_SufBD"/>
</dbReference>
<evidence type="ECO:0000259" key="3">
    <source>
        <dbReference type="Pfam" id="PF19295"/>
    </source>
</evidence>
<dbReference type="InterPro" id="IPR000825">
    <property type="entry name" value="SUF_FeS_clus_asmbl_SufBD_core"/>
</dbReference>
<dbReference type="SUPFAM" id="SSF101960">
    <property type="entry name" value="Stabilizer of iron transporter SufD"/>
    <property type="match status" value="1"/>
</dbReference>
<organism evidence="4 5">
    <name type="scientific">Thermocladium modestius</name>
    <dbReference type="NCBI Taxonomy" id="62609"/>
    <lineage>
        <taxon>Archaea</taxon>
        <taxon>Thermoproteota</taxon>
        <taxon>Thermoprotei</taxon>
        <taxon>Thermoproteales</taxon>
        <taxon>Thermoproteaceae</taxon>
        <taxon>Thermocladium</taxon>
    </lineage>
</organism>
<dbReference type="Proteomes" id="UP000610960">
    <property type="component" value="Unassembled WGS sequence"/>
</dbReference>
<dbReference type="AlphaFoldDB" id="A0A830GWV0"/>
<dbReference type="GO" id="GO:0016226">
    <property type="term" value="P:iron-sulfur cluster assembly"/>
    <property type="evidence" value="ECO:0007669"/>
    <property type="project" value="InterPro"/>
</dbReference>
<reference evidence="4" key="2">
    <citation type="submission" date="2020-09" db="EMBL/GenBank/DDBJ databases">
        <authorList>
            <person name="Sun Q."/>
            <person name="Ohkuma M."/>
        </authorList>
    </citation>
    <scope>NUCLEOTIDE SEQUENCE</scope>
    <source>
        <strain evidence="4">JCM 10088</strain>
    </source>
</reference>
<evidence type="ECO:0000259" key="2">
    <source>
        <dbReference type="Pfam" id="PF01458"/>
    </source>
</evidence>
<feature type="domain" description="SUF system FeS cluster assembly SufBD core" evidence="2">
    <location>
        <begin position="211"/>
        <end position="443"/>
    </location>
</feature>
<dbReference type="PANTHER" id="PTHR30508:SF1">
    <property type="entry name" value="UPF0051 PROTEIN ABCI8, CHLOROPLASTIC-RELATED"/>
    <property type="match status" value="1"/>
</dbReference>
<dbReference type="EMBL" id="BMNL01000003">
    <property type="protein sequence ID" value="GGP21424.1"/>
    <property type="molecule type" value="Genomic_DNA"/>
</dbReference>
<keyword evidence="5" id="KW-1185">Reference proteome</keyword>
<comment type="similarity">
    <text evidence="1">Belongs to the iron-sulfur cluster assembly SufBD family.</text>
</comment>
<dbReference type="InterPro" id="IPR010231">
    <property type="entry name" value="SUF_FeS_clus_asmbl_SufB"/>
</dbReference>
<accession>A0A830GWV0</accession>
<dbReference type="OrthoDB" id="372168at2157"/>
<evidence type="ECO:0000313" key="5">
    <source>
        <dbReference type="Proteomes" id="UP000610960"/>
    </source>
</evidence>
<gene>
    <name evidence="4" type="ORF">GCM10007981_13190</name>
</gene>
<sequence length="474" mass="52918">MDVEKITITDILGEKTMEDALTHTKPVEWAATVRGKLTKDVVEEISKLKGEPEWMRQLRVRNLELFNKLPMPNWVAAVNEIDLEELINYAKPSTHQANDWDQLPSDIKSYYESIGLPELEAKALSGLGAQLDSEIIYLNVKKQLNEKGVILMSMEEAVQKYPDMVRQYFMKIFPPEHKFAALHGALWSGGVFVYVPPGVKIEAPLEAFFLISNALEGQFEHTLLVADKNSYIHFIEGCSAPRFSKTSFHDGMVELYAHEGAHIKFTTVQNWSKNVINFNNKRAIGEARSFIEWVEASIGSRASYVYPSTVLKGEGASTSIVGITMANGNHWKENGAKVYHDAPNTSSKIVNKSISANGGSVVYRGLVFVRKGAKGAKSHVVCDSLVLDSSSKAYTIPHDQVFEEEATVTHEATTGRISEDKLYYLRSRGFTEDEAKSLVVLGFIQDVTEGLPFEYAMTLNKVISMEFSKYGKLA</sequence>
<evidence type="ECO:0000256" key="1">
    <source>
        <dbReference type="ARBA" id="ARBA00043967"/>
    </source>
</evidence>
<dbReference type="RefSeq" id="WP_188596633.1">
    <property type="nucleotide sequence ID" value="NZ_BMNL01000003.1"/>
</dbReference>
<dbReference type="NCBIfam" id="TIGR01980">
    <property type="entry name" value="sufB"/>
    <property type="match status" value="1"/>
</dbReference>
<evidence type="ECO:0000313" key="4">
    <source>
        <dbReference type="EMBL" id="GGP21424.1"/>
    </source>
</evidence>
<name>A0A830GWV0_9CREN</name>
<dbReference type="Pfam" id="PF19295">
    <property type="entry name" value="SufBD_N"/>
    <property type="match status" value="1"/>
</dbReference>
<dbReference type="PANTHER" id="PTHR30508">
    <property type="entry name" value="FES CLUSTER ASSEMBLY PROTEIN SUF"/>
    <property type="match status" value="1"/>
</dbReference>
<dbReference type="Pfam" id="PF01458">
    <property type="entry name" value="SUFBD_core"/>
    <property type="match status" value="1"/>
</dbReference>
<comment type="caution">
    <text evidence="4">The sequence shown here is derived from an EMBL/GenBank/DDBJ whole genome shotgun (WGS) entry which is preliminary data.</text>
</comment>
<reference evidence="4" key="1">
    <citation type="journal article" date="2014" name="Int. J. Syst. Evol. Microbiol.">
        <title>Complete genome sequence of Corynebacterium casei LMG S-19264T (=DSM 44701T), isolated from a smear-ripened cheese.</title>
        <authorList>
            <consortium name="US DOE Joint Genome Institute (JGI-PGF)"/>
            <person name="Walter F."/>
            <person name="Albersmeier A."/>
            <person name="Kalinowski J."/>
            <person name="Ruckert C."/>
        </authorList>
    </citation>
    <scope>NUCLEOTIDE SEQUENCE</scope>
    <source>
        <strain evidence="4">JCM 10088</strain>
    </source>
</reference>
<protein>
    <submittedName>
        <fullName evidence="4">Fe-S cluster assembly protein SufB</fullName>
    </submittedName>
</protein>
<proteinExistence type="inferred from homology"/>
<dbReference type="InterPro" id="IPR037284">
    <property type="entry name" value="SUF_FeS_clus_asmbl_SufBD_sf"/>
</dbReference>
<feature type="domain" description="SUF system FeS cluster assembly SufBD N-terminal" evidence="3">
    <location>
        <begin position="141"/>
        <end position="205"/>
    </location>
</feature>